<accession>A0A9Q0S7M9</accession>
<sequence length="22" mass="2516">MIPRSHLPTSLQECLNCMTHGF</sequence>
<evidence type="ECO:0000313" key="2">
    <source>
        <dbReference type="Proteomes" id="UP001151699"/>
    </source>
</evidence>
<organism evidence="1 2">
    <name type="scientific">Pseudolycoriella hygida</name>
    <dbReference type="NCBI Taxonomy" id="35572"/>
    <lineage>
        <taxon>Eukaryota</taxon>
        <taxon>Metazoa</taxon>
        <taxon>Ecdysozoa</taxon>
        <taxon>Arthropoda</taxon>
        <taxon>Hexapoda</taxon>
        <taxon>Insecta</taxon>
        <taxon>Pterygota</taxon>
        <taxon>Neoptera</taxon>
        <taxon>Endopterygota</taxon>
        <taxon>Diptera</taxon>
        <taxon>Nematocera</taxon>
        <taxon>Sciaroidea</taxon>
        <taxon>Sciaridae</taxon>
        <taxon>Pseudolycoriella</taxon>
    </lineage>
</organism>
<reference evidence="1" key="1">
    <citation type="submission" date="2022-07" db="EMBL/GenBank/DDBJ databases">
        <authorList>
            <person name="Trinca V."/>
            <person name="Uliana J.V.C."/>
            <person name="Torres T.T."/>
            <person name="Ward R.J."/>
            <person name="Monesi N."/>
        </authorList>
    </citation>
    <scope>NUCLEOTIDE SEQUENCE</scope>
    <source>
        <strain evidence="1">HSMRA1968</strain>
        <tissue evidence="1">Whole embryos</tissue>
    </source>
</reference>
<proteinExistence type="predicted"/>
<dbReference type="EMBL" id="WJQU01000001">
    <property type="protein sequence ID" value="KAJ6647093.1"/>
    <property type="molecule type" value="Genomic_DNA"/>
</dbReference>
<dbReference type="Proteomes" id="UP001151699">
    <property type="component" value="Chromosome A"/>
</dbReference>
<protein>
    <submittedName>
        <fullName evidence="1">Uncharacterized protein</fullName>
    </submittedName>
</protein>
<dbReference type="AlphaFoldDB" id="A0A9Q0S7M9"/>
<keyword evidence="2" id="KW-1185">Reference proteome</keyword>
<comment type="caution">
    <text evidence="1">The sequence shown here is derived from an EMBL/GenBank/DDBJ whole genome shotgun (WGS) entry which is preliminary data.</text>
</comment>
<name>A0A9Q0S7M9_9DIPT</name>
<evidence type="ECO:0000313" key="1">
    <source>
        <dbReference type="EMBL" id="KAJ6647093.1"/>
    </source>
</evidence>
<gene>
    <name evidence="1" type="ORF">Bhyg_02312</name>
</gene>